<dbReference type="GO" id="GO:0003700">
    <property type="term" value="F:DNA-binding transcription factor activity"/>
    <property type="evidence" value="ECO:0007669"/>
    <property type="project" value="TreeGrafter"/>
</dbReference>
<sequence>MAFSALSMSYRNGVPNLDALQHYQQALPTLQSSLRTEQDLTSDGVFLTHFILLLYEIAAGEPRGLSLWSQHIGQLLRITLLRREMYGHEPYSFIVWWVANIDIHVVLSGMGNGEYIETMLRNNMLASGMDPQNPYHTYDYNSPSRGLASQNGHEALPSALAFHRRISILAAELGLLARDIRAEEKQNPDDRSHAVTQSRQERIGVLQDTLRRTWNVQMTVAVASGYGNQVLPVGARGIFEHSFALYRACLIYSHTSMYSAQRLLSPSALIHEVSQSGGEILRLAREIVSHNHLERKFIVFPLFMSGFVSKTQDERVEILALVKKMEEDSVGRNILAVRQLLEIVYERQERRREELRREGADGGREDVDWVSMIGELGLQVVSCRL</sequence>
<dbReference type="PANTHER" id="PTHR37534:SF49">
    <property type="entry name" value="LYSINE BIOSYNTHESIS REGULATORY PROTEIN LYS14"/>
    <property type="match status" value="1"/>
</dbReference>
<keyword evidence="2" id="KW-0539">Nucleus</keyword>
<dbReference type="GO" id="GO:0000976">
    <property type="term" value="F:transcription cis-regulatory region binding"/>
    <property type="evidence" value="ECO:0007669"/>
    <property type="project" value="TreeGrafter"/>
</dbReference>
<dbReference type="PANTHER" id="PTHR37534">
    <property type="entry name" value="TRANSCRIPTIONAL ACTIVATOR PROTEIN UGA3"/>
    <property type="match status" value="1"/>
</dbReference>
<protein>
    <submittedName>
        <fullName evidence="3">Uncharacterized protein</fullName>
    </submittedName>
</protein>
<gene>
    <name evidence="3" type="ORF">ALECFALPRED_005580</name>
</gene>
<organism evidence="3 4">
    <name type="scientific">Alectoria fallacina</name>
    <dbReference type="NCBI Taxonomy" id="1903189"/>
    <lineage>
        <taxon>Eukaryota</taxon>
        <taxon>Fungi</taxon>
        <taxon>Dikarya</taxon>
        <taxon>Ascomycota</taxon>
        <taxon>Pezizomycotina</taxon>
        <taxon>Lecanoromycetes</taxon>
        <taxon>OSLEUM clade</taxon>
        <taxon>Lecanoromycetidae</taxon>
        <taxon>Lecanorales</taxon>
        <taxon>Lecanorineae</taxon>
        <taxon>Parmeliaceae</taxon>
        <taxon>Alectoria</taxon>
    </lineage>
</organism>
<proteinExistence type="predicted"/>
<dbReference type="AlphaFoldDB" id="A0A8H3ITX3"/>
<evidence type="ECO:0000313" key="3">
    <source>
        <dbReference type="EMBL" id="CAF9933385.1"/>
    </source>
</evidence>
<evidence type="ECO:0000256" key="2">
    <source>
        <dbReference type="ARBA" id="ARBA00023242"/>
    </source>
</evidence>
<dbReference type="OrthoDB" id="3598904at2759"/>
<dbReference type="GO" id="GO:0045944">
    <property type="term" value="P:positive regulation of transcription by RNA polymerase II"/>
    <property type="evidence" value="ECO:0007669"/>
    <property type="project" value="TreeGrafter"/>
</dbReference>
<dbReference type="EMBL" id="CAJPDR010000353">
    <property type="protein sequence ID" value="CAF9933385.1"/>
    <property type="molecule type" value="Genomic_DNA"/>
</dbReference>
<evidence type="ECO:0000256" key="1">
    <source>
        <dbReference type="ARBA" id="ARBA00004123"/>
    </source>
</evidence>
<accession>A0A8H3ITX3</accession>
<comment type="caution">
    <text evidence="3">The sequence shown here is derived from an EMBL/GenBank/DDBJ whole genome shotgun (WGS) entry which is preliminary data.</text>
</comment>
<dbReference type="Proteomes" id="UP000664203">
    <property type="component" value="Unassembled WGS sequence"/>
</dbReference>
<dbReference type="Pfam" id="PF11951">
    <property type="entry name" value="Fungal_trans_2"/>
    <property type="match status" value="1"/>
</dbReference>
<dbReference type="InterPro" id="IPR021858">
    <property type="entry name" value="Fun_TF"/>
</dbReference>
<keyword evidence="4" id="KW-1185">Reference proteome</keyword>
<reference evidence="3" key="1">
    <citation type="submission" date="2021-03" db="EMBL/GenBank/DDBJ databases">
        <authorList>
            <person name="Tagirdzhanova G."/>
        </authorList>
    </citation>
    <scope>NUCLEOTIDE SEQUENCE</scope>
</reference>
<name>A0A8H3ITX3_9LECA</name>
<comment type="subcellular location">
    <subcellularLocation>
        <location evidence="1">Nucleus</location>
    </subcellularLocation>
</comment>
<evidence type="ECO:0000313" key="4">
    <source>
        <dbReference type="Proteomes" id="UP000664203"/>
    </source>
</evidence>
<dbReference type="GO" id="GO:0005634">
    <property type="term" value="C:nucleus"/>
    <property type="evidence" value="ECO:0007669"/>
    <property type="project" value="UniProtKB-SubCell"/>
</dbReference>